<dbReference type="OMA" id="YLEDSHW"/>
<feature type="transmembrane region" description="Helical" evidence="4">
    <location>
        <begin position="456"/>
        <end position="475"/>
    </location>
</feature>
<dbReference type="EMBL" id="GL377312">
    <property type="protein sequence ID" value="EFI92708.1"/>
    <property type="molecule type" value="Genomic_DNA"/>
</dbReference>
<evidence type="ECO:0000256" key="2">
    <source>
        <dbReference type="ARBA" id="ARBA00006727"/>
    </source>
</evidence>
<feature type="transmembrane region" description="Helical" evidence="4">
    <location>
        <begin position="72"/>
        <end position="94"/>
    </location>
</feature>
<dbReference type="KEGG" id="scm:SCHCO_01134787"/>
<evidence type="ECO:0008006" key="7">
    <source>
        <dbReference type="Google" id="ProtNLM"/>
    </source>
</evidence>
<dbReference type="Gene3D" id="1.20.1250.20">
    <property type="entry name" value="MFS general substrate transporter like domains"/>
    <property type="match status" value="2"/>
</dbReference>
<dbReference type="GO" id="GO:0022857">
    <property type="term" value="F:transmembrane transporter activity"/>
    <property type="evidence" value="ECO:0007669"/>
    <property type="project" value="InterPro"/>
</dbReference>
<evidence type="ECO:0000313" key="6">
    <source>
        <dbReference type="Proteomes" id="UP000007431"/>
    </source>
</evidence>
<proteinExistence type="inferred from homology"/>
<dbReference type="InterPro" id="IPR050327">
    <property type="entry name" value="Proton-linked_MCT"/>
</dbReference>
<feature type="transmembrane region" description="Helical" evidence="4">
    <location>
        <begin position="237"/>
        <end position="256"/>
    </location>
</feature>
<dbReference type="InterPro" id="IPR011701">
    <property type="entry name" value="MFS"/>
</dbReference>
<dbReference type="SUPFAM" id="SSF103473">
    <property type="entry name" value="MFS general substrate transporter"/>
    <property type="match status" value="1"/>
</dbReference>
<dbReference type="PANTHER" id="PTHR11360:SF287">
    <property type="entry name" value="MFS MONOCARBOXYLATE TRANSPORTER"/>
    <property type="match status" value="1"/>
</dbReference>
<organism evidence="6">
    <name type="scientific">Schizophyllum commune (strain H4-8 / FGSC 9210)</name>
    <name type="common">Split gill fungus</name>
    <dbReference type="NCBI Taxonomy" id="578458"/>
    <lineage>
        <taxon>Eukaryota</taxon>
        <taxon>Fungi</taxon>
        <taxon>Dikarya</taxon>
        <taxon>Basidiomycota</taxon>
        <taxon>Agaricomycotina</taxon>
        <taxon>Agaricomycetes</taxon>
        <taxon>Agaricomycetidae</taxon>
        <taxon>Agaricales</taxon>
        <taxon>Schizophyllaceae</taxon>
        <taxon>Schizophyllum</taxon>
    </lineage>
</organism>
<sequence length="485" mass="51623">MTRPVEGIELEGRSTACSCVDIIEDDVVIAEHPTTASHTGSIGQASPTDLGSDNADREQDVNLPPADRGVQAWCFLLAAFVVEAIVWSFPFTYGVFLESYLSDPTYATQSHATALLPLIGTISSGIMYCAGTVLHPAIVRYPRLRRPAVWIGATLCSASLFCASYTTKISALFGLQGVVYAIGGSLLYFPTIFYMNEWFVRLRGTASGIVFAGTAAGGLILPLVFPPLITKYGAPKTLRIFSIAIACLLLPVIPYIKGRLPPRVYGPAPRASNRGWLKNSSFWLYTAVNLIQAFGYFMPVVWLPTFASDMSLGSLESAAALAALNGASVVGGLLMGYLSDHFNAWLLALGSLVSTALATFILWGVLGNTFAGLVAFGVAYGIVAGSFSSLWMSFARMYAKEEPGLSTTLFGYICLCRGIGNVLSTPIATALTSRSISSTLPSATGFAVGGGRFESMIIYSGTCFAGAAGLAVFGWRSELWSLHRQ</sequence>
<evidence type="ECO:0000256" key="4">
    <source>
        <dbReference type="SAM" id="Phobius"/>
    </source>
</evidence>
<dbReference type="InParanoid" id="D8QHN4"/>
<evidence type="ECO:0000256" key="3">
    <source>
        <dbReference type="SAM" id="MobiDB-lite"/>
    </source>
</evidence>
<feature type="transmembrane region" description="Helical" evidence="4">
    <location>
        <begin position="317"/>
        <end position="338"/>
    </location>
</feature>
<feature type="compositionally biased region" description="Polar residues" evidence="3">
    <location>
        <begin position="35"/>
        <end position="51"/>
    </location>
</feature>
<feature type="transmembrane region" description="Helical" evidence="4">
    <location>
        <begin position="114"/>
        <end position="135"/>
    </location>
</feature>
<reference evidence="5 6" key="1">
    <citation type="journal article" date="2010" name="Nat. Biotechnol.">
        <title>Genome sequence of the model mushroom Schizophyllum commune.</title>
        <authorList>
            <person name="Ohm R.A."/>
            <person name="de Jong J.F."/>
            <person name="Lugones L.G."/>
            <person name="Aerts A."/>
            <person name="Kothe E."/>
            <person name="Stajich J.E."/>
            <person name="de Vries R.P."/>
            <person name="Record E."/>
            <person name="Levasseur A."/>
            <person name="Baker S.E."/>
            <person name="Bartholomew K.A."/>
            <person name="Coutinho P.M."/>
            <person name="Erdmann S."/>
            <person name="Fowler T.J."/>
            <person name="Gathman A.C."/>
            <person name="Lombard V."/>
            <person name="Henrissat B."/>
            <person name="Knabe N."/>
            <person name="Kuees U."/>
            <person name="Lilly W.W."/>
            <person name="Lindquist E."/>
            <person name="Lucas S."/>
            <person name="Magnuson J.K."/>
            <person name="Piumi F."/>
            <person name="Raudaskoski M."/>
            <person name="Salamov A."/>
            <person name="Schmutz J."/>
            <person name="Schwarze F.W.M.R."/>
            <person name="vanKuyk P.A."/>
            <person name="Horton J.S."/>
            <person name="Grigoriev I.V."/>
            <person name="Woesten H.A.B."/>
        </authorList>
    </citation>
    <scope>NUCLEOTIDE SEQUENCE [LARGE SCALE GENOMIC DNA]</scope>
    <source>
        <strain evidence="6">H4-8 / FGSC 9210</strain>
    </source>
</reference>
<evidence type="ECO:0000313" key="5">
    <source>
        <dbReference type="EMBL" id="EFI92708.1"/>
    </source>
</evidence>
<dbReference type="GeneID" id="9596808"/>
<keyword evidence="4" id="KW-0812">Transmembrane</keyword>
<feature type="transmembrane region" description="Helical" evidence="4">
    <location>
        <begin position="147"/>
        <end position="166"/>
    </location>
</feature>
<evidence type="ECO:0000256" key="1">
    <source>
        <dbReference type="ARBA" id="ARBA00004141"/>
    </source>
</evidence>
<feature type="transmembrane region" description="Helical" evidence="4">
    <location>
        <begin position="345"/>
        <end position="366"/>
    </location>
</feature>
<dbReference type="HOGENOM" id="CLU_001265_1_2_1"/>
<name>D8QHN4_SCHCM</name>
<dbReference type="OrthoDB" id="2213137at2759"/>
<keyword evidence="4" id="KW-1133">Transmembrane helix</keyword>
<gene>
    <name evidence="5" type="ORF">SCHCODRAFT_258593</name>
</gene>
<dbReference type="Pfam" id="PF07690">
    <property type="entry name" value="MFS_1"/>
    <property type="match status" value="1"/>
</dbReference>
<dbReference type="InterPro" id="IPR036259">
    <property type="entry name" value="MFS_trans_sf"/>
</dbReference>
<protein>
    <recommendedName>
        <fullName evidence="7">Major facilitator superfamily (MFS) profile domain-containing protein</fullName>
    </recommendedName>
</protein>
<keyword evidence="6" id="KW-1185">Reference proteome</keyword>
<dbReference type="Proteomes" id="UP000007431">
    <property type="component" value="Unassembled WGS sequence"/>
</dbReference>
<feature type="transmembrane region" description="Helical" evidence="4">
    <location>
        <begin position="404"/>
        <end position="423"/>
    </location>
</feature>
<dbReference type="PANTHER" id="PTHR11360">
    <property type="entry name" value="MONOCARBOXYLATE TRANSPORTER"/>
    <property type="match status" value="1"/>
</dbReference>
<feature type="transmembrane region" description="Helical" evidence="4">
    <location>
        <begin position="282"/>
        <end position="305"/>
    </location>
</feature>
<dbReference type="GO" id="GO:0016020">
    <property type="term" value="C:membrane"/>
    <property type="evidence" value="ECO:0007669"/>
    <property type="project" value="UniProtKB-SubCell"/>
</dbReference>
<feature type="region of interest" description="Disordered" evidence="3">
    <location>
        <begin position="35"/>
        <end position="59"/>
    </location>
</feature>
<keyword evidence="4" id="KW-0472">Membrane</keyword>
<dbReference type="AlphaFoldDB" id="D8QHN4"/>
<comment type="subcellular location">
    <subcellularLocation>
        <location evidence="1">Membrane</location>
        <topology evidence="1">Multi-pass membrane protein</topology>
    </subcellularLocation>
</comment>
<dbReference type="VEuPathDB" id="FungiDB:SCHCODRAFT_01134787"/>
<feature type="transmembrane region" description="Helical" evidence="4">
    <location>
        <begin position="206"/>
        <end position="225"/>
    </location>
</feature>
<dbReference type="RefSeq" id="XP_003027611.1">
    <property type="nucleotide sequence ID" value="XM_003027565.1"/>
</dbReference>
<feature type="transmembrane region" description="Helical" evidence="4">
    <location>
        <begin position="172"/>
        <end position="194"/>
    </location>
</feature>
<feature type="transmembrane region" description="Helical" evidence="4">
    <location>
        <begin position="372"/>
        <end position="392"/>
    </location>
</feature>
<comment type="similarity">
    <text evidence="2">Belongs to the major facilitator superfamily. Monocarboxylate porter (TC 2.A.1.13) family.</text>
</comment>
<dbReference type="eggNOG" id="KOG2504">
    <property type="taxonomic scope" value="Eukaryota"/>
</dbReference>
<accession>D8QHN4</accession>